<evidence type="ECO:0000256" key="4">
    <source>
        <dbReference type="ARBA" id="ARBA00022723"/>
    </source>
</evidence>
<comment type="catalytic activity">
    <reaction evidence="7 9">
        <text>4 Fe(2+) + O2 + 6 H2O = 4 iron(III) oxide-hydroxide + 12 H(+)</text>
        <dbReference type="Rhea" id="RHEA:11972"/>
        <dbReference type="ChEBI" id="CHEBI:15377"/>
        <dbReference type="ChEBI" id="CHEBI:15378"/>
        <dbReference type="ChEBI" id="CHEBI:15379"/>
        <dbReference type="ChEBI" id="CHEBI:29033"/>
        <dbReference type="ChEBI" id="CHEBI:78619"/>
        <dbReference type="EC" id="1.16.3.2"/>
    </reaction>
</comment>
<dbReference type="PANTHER" id="PTHR11431:SF127">
    <property type="entry name" value="BACTERIAL NON-HEME FERRITIN"/>
    <property type="match status" value="1"/>
</dbReference>
<dbReference type="EMBL" id="JAGSCS010000008">
    <property type="protein sequence ID" value="MBR0576240.1"/>
    <property type="molecule type" value="Genomic_DNA"/>
</dbReference>
<dbReference type="PROSITE" id="PS50905">
    <property type="entry name" value="FERRITIN_LIKE"/>
    <property type="match status" value="1"/>
</dbReference>
<evidence type="ECO:0000259" key="10">
    <source>
        <dbReference type="PROSITE" id="PS50905"/>
    </source>
</evidence>
<organism evidence="11 12">
    <name type="scientific">Proteiniclasticum sediminis</name>
    <dbReference type="NCBI Taxonomy" id="2804028"/>
    <lineage>
        <taxon>Bacteria</taxon>
        <taxon>Bacillati</taxon>
        <taxon>Bacillota</taxon>
        <taxon>Clostridia</taxon>
        <taxon>Eubacteriales</taxon>
        <taxon>Clostridiaceae</taxon>
        <taxon>Proteiniclasticum</taxon>
    </lineage>
</organism>
<feature type="binding site" evidence="8">
    <location>
        <position position="94"/>
    </location>
    <ligand>
        <name>Fe cation</name>
        <dbReference type="ChEBI" id="CHEBI:24875"/>
        <label>1</label>
    </ligand>
</feature>
<gene>
    <name evidence="11" type="ORF">KCG48_07770</name>
</gene>
<feature type="domain" description="Ferritin-like diiron" evidence="10">
    <location>
        <begin position="1"/>
        <end position="145"/>
    </location>
</feature>
<accession>A0A941CP91</accession>
<dbReference type="RefSeq" id="WP_211801079.1">
    <property type="nucleotide sequence ID" value="NZ_JAGSCS010000008.1"/>
</dbReference>
<keyword evidence="12" id="KW-1185">Reference proteome</keyword>
<name>A0A941CP91_9CLOT</name>
<keyword evidence="5" id="KW-0560">Oxidoreductase</keyword>
<evidence type="ECO:0000256" key="6">
    <source>
        <dbReference type="ARBA" id="ARBA00023004"/>
    </source>
</evidence>
<dbReference type="PANTHER" id="PTHR11431">
    <property type="entry name" value="FERRITIN"/>
    <property type="match status" value="1"/>
</dbReference>
<dbReference type="InterPro" id="IPR041719">
    <property type="entry name" value="Ferritin_prok"/>
</dbReference>
<dbReference type="InterPro" id="IPR008331">
    <property type="entry name" value="Ferritin_DPS_dom"/>
</dbReference>
<dbReference type="InterPro" id="IPR012347">
    <property type="entry name" value="Ferritin-like"/>
</dbReference>
<feature type="binding site" evidence="8">
    <location>
        <position position="127"/>
    </location>
    <ligand>
        <name>Fe cation</name>
        <dbReference type="ChEBI" id="CHEBI:24875"/>
        <label>1</label>
    </ligand>
</feature>
<evidence type="ECO:0000313" key="12">
    <source>
        <dbReference type="Proteomes" id="UP000675379"/>
    </source>
</evidence>
<dbReference type="AlphaFoldDB" id="A0A941CP91"/>
<dbReference type="SUPFAM" id="SSF47240">
    <property type="entry name" value="Ferritin-like"/>
    <property type="match status" value="1"/>
</dbReference>
<evidence type="ECO:0000313" key="11">
    <source>
        <dbReference type="EMBL" id="MBR0576240.1"/>
    </source>
</evidence>
<feature type="binding site" evidence="8">
    <location>
        <position position="17"/>
    </location>
    <ligand>
        <name>Fe cation</name>
        <dbReference type="ChEBI" id="CHEBI:24875"/>
        <label>1</label>
    </ligand>
</feature>
<comment type="function">
    <text evidence="1 9">Iron-storage protein.</text>
</comment>
<dbReference type="GO" id="GO:0006879">
    <property type="term" value="P:intracellular iron ion homeostasis"/>
    <property type="evidence" value="ECO:0007669"/>
    <property type="project" value="UniProtKB-KW"/>
</dbReference>
<proteinExistence type="inferred from homology"/>
<dbReference type="GO" id="GO:0006826">
    <property type="term" value="P:iron ion transport"/>
    <property type="evidence" value="ECO:0007669"/>
    <property type="project" value="InterPro"/>
</dbReference>
<dbReference type="InterPro" id="IPR009040">
    <property type="entry name" value="Ferritin-like_diiron"/>
</dbReference>
<dbReference type="GO" id="GO:0004322">
    <property type="term" value="F:ferroxidase activity"/>
    <property type="evidence" value="ECO:0007669"/>
    <property type="project" value="TreeGrafter"/>
</dbReference>
<keyword evidence="3 9" id="KW-0409">Iron storage</keyword>
<keyword evidence="6 8" id="KW-0408">Iron</keyword>
<dbReference type="Pfam" id="PF00210">
    <property type="entry name" value="Ferritin"/>
    <property type="match status" value="1"/>
</dbReference>
<feature type="binding site" evidence="8">
    <location>
        <position position="53"/>
    </location>
    <ligand>
        <name>Fe cation</name>
        <dbReference type="ChEBI" id="CHEBI:24875"/>
        <label>1</label>
    </ligand>
</feature>
<dbReference type="GO" id="GO:0008198">
    <property type="term" value="F:ferrous iron binding"/>
    <property type="evidence" value="ECO:0007669"/>
    <property type="project" value="TreeGrafter"/>
</dbReference>
<evidence type="ECO:0000256" key="7">
    <source>
        <dbReference type="ARBA" id="ARBA00048035"/>
    </source>
</evidence>
<dbReference type="GO" id="GO:0008199">
    <property type="term" value="F:ferric iron binding"/>
    <property type="evidence" value="ECO:0007669"/>
    <property type="project" value="InterPro"/>
</dbReference>
<dbReference type="GO" id="GO:0042802">
    <property type="term" value="F:identical protein binding"/>
    <property type="evidence" value="ECO:0007669"/>
    <property type="project" value="UniProtKB-ARBA"/>
</dbReference>
<keyword evidence="9" id="KW-0963">Cytoplasm</keyword>
<dbReference type="InterPro" id="IPR001519">
    <property type="entry name" value="Ferritin"/>
</dbReference>
<keyword evidence="4 8" id="KW-0479">Metal-binding</keyword>
<evidence type="ECO:0000256" key="5">
    <source>
        <dbReference type="ARBA" id="ARBA00023002"/>
    </source>
</evidence>
<protein>
    <recommendedName>
        <fullName evidence="9">Ferritin</fullName>
        <ecNumber evidence="9">1.16.3.2</ecNumber>
    </recommendedName>
</protein>
<comment type="similarity">
    <text evidence="2 9">Belongs to the ferritin family. Prokaryotic subfamily.</text>
</comment>
<comment type="caution">
    <text evidence="11">The sequence shown here is derived from an EMBL/GenBank/DDBJ whole genome shotgun (WGS) entry which is preliminary data.</text>
</comment>
<evidence type="ECO:0000256" key="3">
    <source>
        <dbReference type="ARBA" id="ARBA00022434"/>
    </source>
</evidence>
<reference evidence="11" key="1">
    <citation type="submission" date="2021-04" db="EMBL/GenBank/DDBJ databases">
        <title>Proteiniclasticum sedimins sp. nov., an obligate anaerobic bacterium isolated from anaerobic sludge.</title>
        <authorList>
            <person name="Liu J."/>
        </authorList>
    </citation>
    <scope>NUCLEOTIDE SEQUENCE</scope>
    <source>
        <strain evidence="11">BAD-10</strain>
    </source>
</reference>
<dbReference type="FunFam" id="1.20.1260.10:FF:000001">
    <property type="entry name" value="Non-heme ferritin"/>
    <property type="match status" value="1"/>
</dbReference>
<comment type="subcellular location">
    <subcellularLocation>
        <location evidence="9">Cytoplasm</location>
    </subcellularLocation>
</comment>
<dbReference type="EC" id="1.16.3.2" evidence="9"/>
<evidence type="ECO:0000256" key="9">
    <source>
        <dbReference type="RuleBase" id="RU361145"/>
    </source>
</evidence>
<evidence type="ECO:0000256" key="2">
    <source>
        <dbReference type="ARBA" id="ARBA00006950"/>
    </source>
</evidence>
<evidence type="ECO:0000256" key="8">
    <source>
        <dbReference type="PIRSR" id="PIRSR601519-1"/>
    </source>
</evidence>
<dbReference type="InterPro" id="IPR009078">
    <property type="entry name" value="Ferritin-like_SF"/>
</dbReference>
<evidence type="ECO:0000256" key="1">
    <source>
        <dbReference type="ARBA" id="ARBA00002485"/>
    </source>
</evidence>
<dbReference type="GO" id="GO:0005829">
    <property type="term" value="C:cytosol"/>
    <property type="evidence" value="ECO:0007669"/>
    <property type="project" value="TreeGrafter"/>
</dbReference>
<dbReference type="Gene3D" id="1.20.1260.10">
    <property type="match status" value="1"/>
</dbReference>
<sequence length="170" mass="19802">MLSQRLIDAINDQINYELLSSYLYLSMVAYCEDNDFHGAANFYRVQAKEEVDHAMKFYDYLIEMNARVILKGIPDPEVNFAGYKDTFEKSLAHEKTVTARIYNLMDIAMEEREHATISFLKWYVDEQVEEENNLNTILGKIKRAEQNPAALYMLDDELLTRVYVPITPAN</sequence>
<dbReference type="Proteomes" id="UP000675379">
    <property type="component" value="Unassembled WGS sequence"/>
</dbReference>
<feature type="binding site" evidence="8">
    <location>
        <position position="50"/>
    </location>
    <ligand>
        <name>Fe cation</name>
        <dbReference type="ChEBI" id="CHEBI:24875"/>
        <label>1</label>
    </ligand>
</feature>
<dbReference type="CDD" id="cd01055">
    <property type="entry name" value="Nonheme_Ferritin"/>
    <property type="match status" value="1"/>
</dbReference>